<dbReference type="Proteomes" id="UP000472320">
    <property type="component" value="Unassembled WGS sequence"/>
</dbReference>
<accession>A0A6L6QDE8</accession>
<protein>
    <recommendedName>
        <fullName evidence="4">DUF2059 domain-containing protein</fullName>
    </recommendedName>
</protein>
<keyword evidence="3" id="KW-1185">Reference proteome</keyword>
<gene>
    <name evidence="2" type="ORF">GM658_06350</name>
</gene>
<comment type="caution">
    <text evidence="2">The sequence shown here is derived from an EMBL/GenBank/DDBJ whole genome shotgun (WGS) entry which is preliminary data.</text>
</comment>
<dbReference type="EMBL" id="WNKX01000004">
    <property type="protein sequence ID" value="MTW10220.1"/>
    <property type="molecule type" value="Genomic_DNA"/>
</dbReference>
<sequence length="231" mass="25328">MKLKSIARELLLALAVGGALAVPAFAANTAVTAPPAALAPAYAKDLTDILDGLPFYEAMVYAKVTENYNRAMRDYFVRRISKQELSAKVAPRLAEILPQDLAASVAASVRHPAYRHRLKAYVAEWGATGEKVAPLTAEETKVLQRIDNDASSKKFAELMPKISDLLRSTMDSIRAELDTQLALEALKTIETTQAELAKVSETGRPIEIRTIGFGPWDQIILALGHSTQRWR</sequence>
<dbReference type="AlphaFoldDB" id="A0A6L6QDE8"/>
<dbReference type="RefSeq" id="WP_155453180.1">
    <property type="nucleotide sequence ID" value="NZ_WNKX01000004.1"/>
</dbReference>
<evidence type="ECO:0000313" key="3">
    <source>
        <dbReference type="Proteomes" id="UP000472320"/>
    </source>
</evidence>
<organism evidence="2 3">
    <name type="scientific">Massilia eburnea</name>
    <dbReference type="NCBI Taxonomy" id="1776165"/>
    <lineage>
        <taxon>Bacteria</taxon>
        <taxon>Pseudomonadati</taxon>
        <taxon>Pseudomonadota</taxon>
        <taxon>Betaproteobacteria</taxon>
        <taxon>Burkholderiales</taxon>
        <taxon>Oxalobacteraceae</taxon>
        <taxon>Telluria group</taxon>
        <taxon>Massilia</taxon>
    </lineage>
</organism>
<evidence type="ECO:0000313" key="2">
    <source>
        <dbReference type="EMBL" id="MTW10220.1"/>
    </source>
</evidence>
<evidence type="ECO:0000256" key="1">
    <source>
        <dbReference type="SAM" id="SignalP"/>
    </source>
</evidence>
<name>A0A6L6QDE8_9BURK</name>
<feature type="chain" id="PRO_5026844444" description="DUF2059 domain-containing protein" evidence="1">
    <location>
        <begin position="27"/>
        <end position="231"/>
    </location>
</feature>
<feature type="signal peptide" evidence="1">
    <location>
        <begin position="1"/>
        <end position="26"/>
    </location>
</feature>
<proteinExistence type="predicted"/>
<reference evidence="2 3" key="1">
    <citation type="submission" date="2019-11" db="EMBL/GenBank/DDBJ databases">
        <title>Type strains purchased from KCTC, JCM and DSMZ.</title>
        <authorList>
            <person name="Lu H."/>
        </authorList>
    </citation>
    <scope>NUCLEOTIDE SEQUENCE [LARGE SCALE GENOMIC DNA]</scope>
    <source>
        <strain evidence="2 3">JCM 31587</strain>
    </source>
</reference>
<keyword evidence="1" id="KW-0732">Signal</keyword>
<evidence type="ECO:0008006" key="4">
    <source>
        <dbReference type="Google" id="ProtNLM"/>
    </source>
</evidence>